<dbReference type="InParanoid" id="A0A316WAQ6"/>
<evidence type="ECO:0000313" key="2">
    <source>
        <dbReference type="EMBL" id="PWN46078.1"/>
    </source>
</evidence>
<reference evidence="2 3" key="1">
    <citation type="journal article" date="2018" name="Mol. Biol. Evol.">
        <title>Broad Genomic Sampling Reveals a Smut Pathogenic Ancestry of the Fungal Clade Ustilaginomycotina.</title>
        <authorList>
            <person name="Kijpornyongpan T."/>
            <person name="Mondo S.J."/>
            <person name="Barry K."/>
            <person name="Sandor L."/>
            <person name="Lee J."/>
            <person name="Lipzen A."/>
            <person name="Pangilinan J."/>
            <person name="LaButti K."/>
            <person name="Hainaut M."/>
            <person name="Henrissat B."/>
            <person name="Grigoriev I.V."/>
            <person name="Spatafora J.W."/>
            <person name="Aime M.C."/>
        </authorList>
    </citation>
    <scope>NUCLEOTIDE SEQUENCE [LARGE SCALE GENOMIC DNA]</scope>
    <source>
        <strain evidence="2 3">MCA 4658</strain>
    </source>
</reference>
<keyword evidence="3" id="KW-1185">Reference proteome</keyword>
<proteinExistence type="predicted"/>
<sequence>MATLQKAYKGPRKLVISFDFGTTYSGASVCLLQPGSKPDIRPMLAWSNDARGEAKFPSVVYYSRSKRAVRGYGNALNVEGQDLADALHDGEVETASLWKLKFKPDHIELQGINDPADLVKLPTYKSATEATADFLGLAYRDLMEYIKSRKTMEGLAVEQGIDVELVLSHPNGWEGVQQTEMRKACELAGLTKVPQHSVNITFISEGEASLHYMASQIEEGDVTVIVDAGGGTIDISTYHRSRGLFRQVALPACIYAGSTTLDTAAKAIIDELVEDRRTREHAYEKWSQVKLHLKNNAKDHPLSIYVDEDTTPPPAADHDKTLAYVKNGSLVLTKAAIRQIFRDSIDGTVLSVLEKIRYCSEKERLRVNRVAFLGGLGESQLYRSEVEKRLRTARGLVSHEIVFCKPDQANEKAVASGAAQAMAENLVELHLAPMHFGIEVKREFDAADPEHRARAHHKYLDNVTGKFFIPGYFARLVSKGERGASNTGPSEDFSITTWTSDLACTADEVYAYRGHDCPEWLDEGDFEKVAKFSVDLAEHEFECTPKKNTQHERYFNWTYWLQFRLFGAEIAAVCSQGSKSVTIRASHPGIAAATKQSTKPVKGKGASPDVATIDLDSDSESD</sequence>
<name>A0A316WAQ6_9BASI</name>
<dbReference type="GeneID" id="37038649"/>
<dbReference type="PANTHER" id="PTHR14187">
    <property type="entry name" value="ALPHA KINASE/ELONGATION FACTOR 2 KINASE"/>
    <property type="match status" value="1"/>
</dbReference>
<dbReference type="SUPFAM" id="SSF53067">
    <property type="entry name" value="Actin-like ATPase domain"/>
    <property type="match status" value="2"/>
</dbReference>
<dbReference type="EMBL" id="KZ819352">
    <property type="protein sequence ID" value="PWN46078.1"/>
    <property type="molecule type" value="Genomic_DNA"/>
</dbReference>
<protein>
    <recommendedName>
        <fullName evidence="4">Actin-like ATPase domain-containing protein</fullName>
    </recommendedName>
</protein>
<dbReference type="STRING" id="1522189.A0A316WAQ6"/>
<dbReference type="Proteomes" id="UP000245783">
    <property type="component" value="Unassembled WGS sequence"/>
</dbReference>
<dbReference type="AlphaFoldDB" id="A0A316WAQ6"/>
<dbReference type="Gene3D" id="3.90.640.10">
    <property type="entry name" value="Actin, Chain A, domain 4"/>
    <property type="match status" value="1"/>
</dbReference>
<dbReference type="OrthoDB" id="2963168at2759"/>
<evidence type="ECO:0000313" key="3">
    <source>
        <dbReference type="Proteomes" id="UP000245783"/>
    </source>
</evidence>
<accession>A0A316WAQ6</accession>
<evidence type="ECO:0000256" key="1">
    <source>
        <dbReference type="SAM" id="MobiDB-lite"/>
    </source>
</evidence>
<dbReference type="Gene3D" id="3.30.420.40">
    <property type="match status" value="2"/>
</dbReference>
<feature type="region of interest" description="Disordered" evidence="1">
    <location>
        <begin position="592"/>
        <end position="622"/>
    </location>
</feature>
<organism evidence="2 3">
    <name type="scientific">Ceraceosorus guamensis</name>
    <dbReference type="NCBI Taxonomy" id="1522189"/>
    <lineage>
        <taxon>Eukaryota</taxon>
        <taxon>Fungi</taxon>
        <taxon>Dikarya</taxon>
        <taxon>Basidiomycota</taxon>
        <taxon>Ustilaginomycotina</taxon>
        <taxon>Exobasidiomycetes</taxon>
        <taxon>Ceraceosorales</taxon>
        <taxon>Ceraceosoraceae</taxon>
        <taxon>Ceraceosorus</taxon>
    </lineage>
</organism>
<dbReference type="InterPro" id="IPR043129">
    <property type="entry name" value="ATPase_NBD"/>
</dbReference>
<evidence type="ECO:0008006" key="4">
    <source>
        <dbReference type="Google" id="ProtNLM"/>
    </source>
</evidence>
<gene>
    <name evidence="2" type="ORF">IE81DRAFT_363503</name>
</gene>
<dbReference type="PANTHER" id="PTHR14187:SF5">
    <property type="entry name" value="HEAT SHOCK 70 KDA PROTEIN 12A"/>
    <property type="match status" value="1"/>
</dbReference>
<dbReference type="CDD" id="cd10170">
    <property type="entry name" value="ASKHA_NBD_HSP70"/>
    <property type="match status" value="1"/>
</dbReference>
<dbReference type="RefSeq" id="XP_025373238.1">
    <property type="nucleotide sequence ID" value="XM_025516779.1"/>
</dbReference>